<reference evidence="1 2" key="1">
    <citation type="journal article" date="2014" name="Genome Biol. Evol.">
        <title>Acetic acid bacteria genomes reveal functional traits for adaptation to life in insect guts.</title>
        <authorList>
            <person name="Chouaia B."/>
            <person name="Gaiarsa S."/>
            <person name="Crotti E."/>
            <person name="Comandatore F."/>
            <person name="Degli Esposti M."/>
            <person name="Ricci I."/>
            <person name="Alma A."/>
            <person name="Favia G."/>
            <person name="Bandi C."/>
            <person name="Daffonchio D."/>
        </authorList>
    </citation>
    <scope>NUCLEOTIDE SEQUENCE [LARGE SCALE GENOMIC DNA]</scope>
    <source>
        <strain evidence="2">AM169</strain>
    </source>
</reference>
<protein>
    <submittedName>
        <fullName evidence="1">Uncharacterized protein</fullName>
    </submittedName>
</protein>
<comment type="caution">
    <text evidence="1">The sequence shown here is derived from an EMBL/GenBank/DDBJ whole genome shotgun (WGS) entry which is preliminary data.</text>
</comment>
<proteinExistence type="predicted"/>
<sequence length="47" mass="4863">MGNGGGGIIAGSAFVSFWLWNTVVASAHSWQPVCFRADATGEHIGLS</sequence>
<gene>
    <name evidence="1" type="ORF">SACS_0117</name>
</gene>
<dbReference type="Proteomes" id="UP000027590">
    <property type="component" value="Unassembled WGS sequence"/>
</dbReference>
<organism evidence="1 2">
    <name type="scientific">Parasaccharibacter apium</name>
    <dbReference type="NCBI Taxonomy" id="1510841"/>
    <lineage>
        <taxon>Bacteria</taxon>
        <taxon>Pseudomonadati</taxon>
        <taxon>Pseudomonadota</taxon>
        <taxon>Alphaproteobacteria</taxon>
        <taxon>Acetobacterales</taxon>
        <taxon>Acetobacteraceae</taxon>
        <taxon>Parasaccharibacter</taxon>
    </lineage>
</organism>
<accession>A0A7U7IZQ7</accession>
<evidence type="ECO:0000313" key="2">
    <source>
        <dbReference type="Proteomes" id="UP000027590"/>
    </source>
</evidence>
<evidence type="ECO:0000313" key="1">
    <source>
        <dbReference type="EMBL" id="CDG32855.1"/>
    </source>
</evidence>
<name>A0A7U7IZQ7_9PROT</name>
<dbReference type="EMBL" id="CBLY010000002">
    <property type="protein sequence ID" value="CDG32855.1"/>
    <property type="molecule type" value="Genomic_DNA"/>
</dbReference>
<reference evidence="1 2" key="2">
    <citation type="journal article" date="2014" name="PLoS ONE">
        <title>Evolution of mitochondria reconstructed from the energy metabolism of living bacteria.</title>
        <authorList>
            <person name="Degli Esposti M."/>
            <person name="Chouaia B."/>
            <person name="Comandatore F."/>
            <person name="Crotti E."/>
            <person name="Sassera D."/>
            <person name="Lievens P.M."/>
            <person name="Daffonchio D."/>
            <person name="Bandi C."/>
        </authorList>
    </citation>
    <scope>NUCLEOTIDE SEQUENCE [LARGE SCALE GENOMIC DNA]</scope>
    <source>
        <strain evidence="2">AM169</strain>
    </source>
</reference>
<dbReference type="AlphaFoldDB" id="A0A7U7IZQ7"/>